<dbReference type="InterPro" id="IPR036961">
    <property type="entry name" value="Kinesin_motor_dom_sf"/>
</dbReference>
<name>A0A9P7US57_9AGAR</name>
<accession>A0A9P7US57</accession>
<organism evidence="18 19">
    <name type="scientific">Marasmius oreades</name>
    <name type="common">fairy-ring Marasmius</name>
    <dbReference type="NCBI Taxonomy" id="181124"/>
    <lineage>
        <taxon>Eukaryota</taxon>
        <taxon>Fungi</taxon>
        <taxon>Dikarya</taxon>
        <taxon>Basidiomycota</taxon>
        <taxon>Agaricomycotina</taxon>
        <taxon>Agaricomycetes</taxon>
        <taxon>Agaricomycetidae</taxon>
        <taxon>Agaricales</taxon>
        <taxon>Marasmiineae</taxon>
        <taxon>Marasmiaceae</taxon>
        <taxon>Marasmius</taxon>
    </lineage>
</organism>
<keyword evidence="4" id="KW-0132">Cell division</keyword>
<evidence type="ECO:0000259" key="17">
    <source>
        <dbReference type="PROSITE" id="PS50067"/>
    </source>
</evidence>
<evidence type="ECO:0000256" key="16">
    <source>
        <dbReference type="SAM" id="MobiDB-lite"/>
    </source>
</evidence>
<dbReference type="InterPro" id="IPR001752">
    <property type="entry name" value="Kinesin_motor_dom"/>
</dbReference>
<dbReference type="GO" id="GO:0005876">
    <property type="term" value="C:spindle microtubule"/>
    <property type="evidence" value="ECO:0007669"/>
    <property type="project" value="TreeGrafter"/>
</dbReference>
<dbReference type="PROSITE" id="PS00411">
    <property type="entry name" value="KINESIN_MOTOR_1"/>
    <property type="match status" value="1"/>
</dbReference>
<evidence type="ECO:0000256" key="7">
    <source>
        <dbReference type="ARBA" id="ARBA00022776"/>
    </source>
</evidence>
<evidence type="ECO:0000256" key="12">
    <source>
        <dbReference type="ARBA" id="ARBA00023306"/>
    </source>
</evidence>
<keyword evidence="5" id="KW-0493">Microtubule</keyword>
<feature type="region of interest" description="Disordered" evidence="16">
    <location>
        <begin position="1046"/>
        <end position="1157"/>
    </location>
</feature>
<evidence type="ECO:0000256" key="2">
    <source>
        <dbReference type="ARBA" id="ARBA00022490"/>
    </source>
</evidence>
<keyword evidence="2" id="KW-0963">Cytoplasm</keyword>
<dbReference type="KEGG" id="more:E1B28_008829"/>
<dbReference type="SUPFAM" id="SSF52540">
    <property type="entry name" value="P-loop containing nucleoside triphosphate hydrolases"/>
    <property type="match status" value="1"/>
</dbReference>
<dbReference type="RefSeq" id="XP_043008947.1">
    <property type="nucleotide sequence ID" value="XM_043153663.1"/>
</dbReference>
<keyword evidence="6 14" id="KW-0547">Nucleotide-binding</keyword>
<keyword evidence="3" id="KW-0597">Phosphoprotein</keyword>
<dbReference type="InterPro" id="IPR047241">
    <property type="entry name" value="KIF11-like_kin_motor_dom"/>
</dbReference>
<dbReference type="GO" id="GO:0005634">
    <property type="term" value="C:nucleus"/>
    <property type="evidence" value="ECO:0007669"/>
    <property type="project" value="TreeGrafter"/>
</dbReference>
<feature type="coiled-coil region" evidence="15">
    <location>
        <begin position="442"/>
        <end position="534"/>
    </location>
</feature>
<keyword evidence="19" id="KW-1185">Reference proteome</keyword>
<keyword evidence="11" id="KW-0206">Cytoskeleton</keyword>
<reference evidence="18" key="1">
    <citation type="journal article" date="2021" name="Genome Biol. Evol.">
        <title>The assembled and annotated genome of the fairy-ring fungus Marasmius oreades.</title>
        <authorList>
            <person name="Hiltunen M."/>
            <person name="Ament-Velasquez S.L."/>
            <person name="Johannesson H."/>
        </authorList>
    </citation>
    <scope>NUCLEOTIDE SEQUENCE</scope>
    <source>
        <strain evidence="18">03SP1</strain>
    </source>
</reference>
<dbReference type="Pfam" id="PF00225">
    <property type="entry name" value="Kinesin"/>
    <property type="match status" value="1"/>
</dbReference>
<dbReference type="PRINTS" id="PR00380">
    <property type="entry name" value="KINESINHEAVY"/>
</dbReference>
<dbReference type="Proteomes" id="UP001049176">
    <property type="component" value="Chromosome 5"/>
</dbReference>
<feature type="compositionally biased region" description="Polar residues" evidence="16">
    <location>
        <begin position="27"/>
        <end position="51"/>
    </location>
</feature>
<evidence type="ECO:0000256" key="14">
    <source>
        <dbReference type="PROSITE-ProRule" id="PRU00283"/>
    </source>
</evidence>
<dbReference type="PANTHER" id="PTHR47970">
    <property type="entry name" value="KINESIN-LIKE PROTEIN KIF11"/>
    <property type="match status" value="1"/>
</dbReference>
<dbReference type="Pfam" id="PF13931">
    <property type="entry name" value="Microtub_bind"/>
    <property type="match status" value="1"/>
</dbReference>
<dbReference type="GO" id="GO:0072686">
    <property type="term" value="C:mitotic spindle"/>
    <property type="evidence" value="ECO:0007669"/>
    <property type="project" value="TreeGrafter"/>
</dbReference>
<dbReference type="GO" id="GO:0007018">
    <property type="term" value="P:microtubule-based movement"/>
    <property type="evidence" value="ECO:0007669"/>
    <property type="project" value="InterPro"/>
</dbReference>
<proteinExistence type="inferred from homology"/>
<dbReference type="SMART" id="SM00129">
    <property type="entry name" value="KISc"/>
    <property type="match status" value="1"/>
</dbReference>
<dbReference type="InterPro" id="IPR019821">
    <property type="entry name" value="Kinesin_motor_CS"/>
</dbReference>
<evidence type="ECO:0000256" key="1">
    <source>
        <dbReference type="ARBA" id="ARBA00004245"/>
    </source>
</evidence>
<evidence type="ECO:0000256" key="15">
    <source>
        <dbReference type="SAM" id="Coils"/>
    </source>
</evidence>
<dbReference type="PANTHER" id="PTHR47970:SF12">
    <property type="entry name" value="KINESIN FAMILY MEMBER 11"/>
    <property type="match status" value="1"/>
</dbReference>
<evidence type="ECO:0000256" key="6">
    <source>
        <dbReference type="ARBA" id="ARBA00022741"/>
    </source>
</evidence>
<dbReference type="InterPro" id="IPR027417">
    <property type="entry name" value="P-loop_NTPase"/>
</dbReference>
<dbReference type="InterPro" id="IPR025901">
    <property type="entry name" value="Kinesin-assoc_MT-bd_dom"/>
</dbReference>
<dbReference type="GO" id="GO:0000073">
    <property type="term" value="P:initial mitotic spindle pole body separation"/>
    <property type="evidence" value="ECO:0007669"/>
    <property type="project" value="UniProtKB-ARBA"/>
</dbReference>
<keyword evidence="8 14" id="KW-0067">ATP-binding</keyword>
<dbReference type="GO" id="GO:0008574">
    <property type="term" value="F:plus-end-directed microtubule motor activity"/>
    <property type="evidence" value="ECO:0007669"/>
    <property type="project" value="TreeGrafter"/>
</dbReference>
<dbReference type="GeneID" id="66077905"/>
<dbReference type="GO" id="GO:0051301">
    <property type="term" value="P:cell division"/>
    <property type="evidence" value="ECO:0007669"/>
    <property type="project" value="UniProtKB-KW"/>
</dbReference>
<evidence type="ECO:0000256" key="8">
    <source>
        <dbReference type="ARBA" id="ARBA00022840"/>
    </source>
</evidence>
<comment type="caution">
    <text evidence="18">The sequence shown here is derived from an EMBL/GenBank/DDBJ whole genome shotgun (WGS) entry which is preliminary data.</text>
</comment>
<protein>
    <recommendedName>
        <fullName evidence="17">Kinesin motor domain-containing protein</fullName>
    </recommendedName>
</protein>
<evidence type="ECO:0000313" key="18">
    <source>
        <dbReference type="EMBL" id="KAG7092477.1"/>
    </source>
</evidence>
<dbReference type="GO" id="GO:0008017">
    <property type="term" value="F:microtubule binding"/>
    <property type="evidence" value="ECO:0007669"/>
    <property type="project" value="InterPro"/>
</dbReference>
<comment type="similarity">
    <text evidence="13">Belongs to the TRAFAC class myosin-kinesin ATPase superfamily. Kinesin family. KIN-5/BimC subfamily.</text>
</comment>
<gene>
    <name evidence="18" type="ORF">E1B28_008829</name>
</gene>
<evidence type="ECO:0000256" key="5">
    <source>
        <dbReference type="ARBA" id="ARBA00022701"/>
    </source>
</evidence>
<feature type="region of interest" description="Disordered" evidence="16">
    <location>
        <begin position="1"/>
        <end position="59"/>
    </location>
</feature>
<dbReference type="AlphaFoldDB" id="A0A9P7US57"/>
<dbReference type="CDD" id="cd01364">
    <property type="entry name" value="KISc_BimC_Eg5"/>
    <property type="match status" value="1"/>
</dbReference>
<dbReference type="PROSITE" id="PS50067">
    <property type="entry name" value="KINESIN_MOTOR_2"/>
    <property type="match status" value="1"/>
</dbReference>
<dbReference type="FunFam" id="3.40.850.10:FF:000051">
    <property type="entry name" value="Kinesin-like protein bimC"/>
    <property type="match status" value="1"/>
</dbReference>
<dbReference type="InterPro" id="IPR047149">
    <property type="entry name" value="KIF11-like"/>
</dbReference>
<evidence type="ECO:0000313" key="19">
    <source>
        <dbReference type="Proteomes" id="UP001049176"/>
    </source>
</evidence>
<feature type="coiled-coil region" evidence="15">
    <location>
        <begin position="768"/>
        <end position="802"/>
    </location>
</feature>
<dbReference type="EMBL" id="CM032185">
    <property type="protein sequence ID" value="KAG7092477.1"/>
    <property type="molecule type" value="Genomic_DNA"/>
</dbReference>
<dbReference type="Gene3D" id="3.40.850.10">
    <property type="entry name" value="Kinesin motor domain"/>
    <property type="match status" value="1"/>
</dbReference>
<feature type="domain" description="Kinesin motor" evidence="17">
    <location>
        <begin position="62"/>
        <end position="426"/>
    </location>
</feature>
<keyword evidence="12" id="KW-0131">Cell cycle</keyword>
<evidence type="ECO:0000256" key="4">
    <source>
        <dbReference type="ARBA" id="ARBA00022618"/>
    </source>
</evidence>
<feature type="compositionally biased region" description="Polar residues" evidence="16">
    <location>
        <begin position="1080"/>
        <end position="1089"/>
    </location>
</feature>
<evidence type="ECO:0000256" key="10">
    <source>
        <dbReference type="ARBA" id="ARBA00023175"/>
    </source>
</evidence>
<evidence type="ECO:0000256" key="9">
    <source>
        <dbReference type="ARBA" id="ARBA00023054"/>
    </source>
</evidence>
<keyword evidence="7" id="KW-0498">Mitosis</keyword>
<dbReference type="GO" id="GO:0005524">
    <property type="term" value="F:ATP binding"/>
    <property type="evidence" value="ECO:0007669"/>
    <property type="project" value="UniProtKB-UniRule"/>
</dbReference>
<evidence type="ECO:0000256" key="3">
    <source>
        <dbReference type="ARBA" id="ARBA00022553"/>
    </source>
</evidence>
<keyword evidence="10 14" id="KW-0505">Motor protein</keyword>
<feature type="binding site" evidence="14">
    <location>
        <begin position="156"/>
        <end position="163"/>
    </location>
    <ligand>
        <name>ATP</name>
        <dbReference type="ChEBI" id="CHEBI:30616"/>
    </ligand>
</feature>
<dbReference type="OrthoDB" id="3176171at2759"/>
<comment type="subcellular location">
    <subcellularLocation>
        <location evidence="1">Cytoplasm</location>
        <location evidence="1">Cytoskeleton</location>
    </subcellularLocation>
</comment>
<evidence type="ECO:0000256" key="13">
    <source>
        <dbReference type="ARBA" id="ARBA00034704"/>
    </source>
</evidence>
<sequence length="1157" mass="127798">MATRRPPSSRATSNPKAMAPLPPRSRSVMSKSAPSTRANEEQSSNAATGQKSARKNEEADTNIKVVIRCRRRSEREIQDNSPIIVTSEGAKSSQLSIETASPQSTLGVVTLPPVRTYPFDLVFGPEADQALVYHEVVNPMLEQVVEGYNCTLFAYGQTGTGKTYTMHGDLLPTPMGNPSSHAGMIPRVLFRLFHHLEKKNTDFSVKVSYIELYNEELRDLLASDLAAPIGSTQPMGLGSKDNGKAFDGGLKIYEDSNKRGVFIQGVEEIPVKSCADALALLAKGSHRRQIAATKFNDHSSRSHSIFTLTVHTKDNGIVGEDLLRVGKFNLVDLAGSENIGRSGAENKRAREAGMINQSLLTLGRVINALVDKSQHVPYRESKLTRLLQDSLGGHTKTCIIATISPARSNLEETLSTLDYAMHAKSIKNKPELNQRMTRNSLLKEYIAEMERLKSDLLAAREKSGIYISEESWAQLTTEQELRQTELQEAKKQVEIIENQMRAVREEFEQSIGLLMKRDAELKETKEKLEVTESELFEKGAELQGAKVALEEEIFVRQAFETTEDALDSVAHGLKLVAHNSIQDLGGLFDKLHRKSSVLDSNSQAVEVYGKTITSAAGILSLRLDEFVESSTTKAAALRQIVQEFGARETMTLGSHVSGIENQLQVINDALQSIRAHNSTEAQALEGFRKVLGKTCDALQTGSKQWEESMTARNEEIHHQLESALLDISSEFANSIKVLHALLESILSSTSTFVDSQRESILTVHATANDAAQAEIVRLRKQNQELLQVLEQQKVENAKAKDNLIQRISGLLGDYVEARDQDLRAALLPMRYVNEVAIDSMGSFSERHQMIIDGMQGEGTALNQHLEKTKKQSNAMTEESTKASTAARESVQLDLSNAKRKMSKEIQSYSREVQAQSQAMSSSCTEAFTTYSNAKRARLEAVETTAGNVRSGLGLLHRGLNTVSGSVQTYVEHTTSHTKELQNMAETFKDVASTSFSSLQQGYALLRKESTKQDVPTGSTPRKRNWQYVDSWDLTKERDILLQEWRTRESSSVGGEPPVPEQSPLPDDTTALELDGGQEATPENLSTNEPKSPPEFVPDFSPREHAFPNHSLQTSTSSTTSGDVLIPGKGKSKISSNRYPPLADTRNVYSTRTSRRPR</sequence>
<keyword evidence="9 15" id="KW-0175">Coiled coil</keyword>
<evidence type="ECO:0000256" key="11">
    <source>
        <dbReference type="ARBA" id="ARBA00023212"/>
    </source>
</evidence>